<keyword evidence="9" id="KW-1185">Reference proteome</keyword>
<dbReference type="GO" id="GO:0005634">
    <property type="term" value="C:nucleus"/>
    <property type="evidence" value="ECO:0007669"/>
    <property type="project" value="UniProtKB-SubCell"/>
</dbReference>
<dbReference type="InterPro" id="IPR050655">
    <property type="entry name" value="Plant_B3_domain"/>
</dbReference>
<dbReference type="PROSITE" id="PS50863">
    <property type="entry name" value="B3"/>
    <property type="match status" value="2"/>
</dbReference>
<comment type="caution">
    <text evidence="8">The sequence shown here is derived from an EMBL/GenBank/DDBJ whole genome shotgun (WGS) entry which is preliminary data.</text>
</comment>
<dbReference type="GO" id="GO:0003677">
    <property type="term" value="F:DNA binding"/>
    <property type="evidence" value="ECO:0007669"/>
    <property type="project" value="UniProtKB-KW"/>
</dbReference>
<dbReference type="SMART" id="SM01019">
    <property type="entry name" value="B3"/>
    <property type="match status" value="2"/>
</dbReference>
<evidence type="ECO:0000313" key="9">
    <source>
        <dbReference type="Proteomes" id="UP001454036"/>
    </source>
</evidence>
<evidence type="ECO:0000259" key="7">
    <source>
        <dbReference type="PROSITE" id="PS50863"/>
    </source>
</evidence>
<evidence type="ECO:0000256" key="1">
    <source>
        <dbReference type="ARBA" id="ARBA00004123"/>
    </source>
</evidence>
<dbReference type="InterPro" id="IPR015300">
    <property type="entry name" value="DNA-bd_pseudobarrel_sf"/>
</dbReference>
<keyword evidence="2" id="KW-0805">Transcription regulation</keyword>
<dbReference type="SUPFAM" id="SSF101936">
    <property type="entry name" value="DNA-binding pseudobarrel domain"/>
    <property type="match status" value="3"/>
</dbReference>
<evidence type="ECO:0000256" key="6">
    <source>
        <dbReference type="SAM" id="MobiDB-lite"/>
    </source>
</evidence>
<dbReference type="InterPro" id="IPR003340">
    <property type="entry name" value="B3_DNA-bd"/>
</dbReference>
<dbReference type="CDD" id="cd10017">
    <property type="entry name" value="B3_DNA"/>
    <property type="match status" value="2"/>
</dbReference>
<keyword evidence="5" id="KW-0539">Nucleus</keyword>
<gene>
    <name evidence="8" type="ORF">LIER_39469</name>
</gene>
<dbReference type="EMBL" id="BAABME010021228">
    <property type="protein sequence ID" value="GAA0162762.1"/>
    <property type="molecule type" value="Genomic_DNA"/>
</dbReference>
<evidence type="ECO:0000256" key="3">
    <source>
        <dbReference type="ARBA" id="ARBA00023125"/>
    </source>
</evidence>
<dbReference type="Proteomes" id="UP001454036">
    <property type="component" value="Unassembled WGS sequence"/>
</dbReference>
<keyword evidence="4" id="KW-0804">Transcription</keyword>
<dbReference type="AlphaFoldDB" id="A0AAV3QKP0"/>
<feature type="domain" description="TF-B3" evidence="7">
    <location>
        <begin position="271"/>
        <end position="369"/>
    </location>
</feature>
<dbReference type="PANTHER" id="PTHR31920:SF37">
    <property type="entry name" value="B3 DOMAIN-CONTAINING TRANSCRIPTION FACTOR VRN1"/>
    <property type="match status" value="1"/>
</dbReference>
<evidence type="ECO:0000256" key="2">
    <source>
        <dbReference type="ARBA" id="ARBA00023015"/>
    </source>
</evidence>
<sequence length="445" mass="50754">MSPLPNLELTLKHVLRDEESFMKIPKKFVKDHGDALCERVSFSVPSGCSWSVRIQRESDGSIWFHDGFLKFMEDNSIGNEFFLMFKYRGGSKFSVIICNLTATEIEYNCNNSSTTSDVNKVQNSDILEGIGDSQKAESGDDSIEFLDSSAGVSRETGTIMRSYLTRRKKLILDREIEVDGVNVCSTLPNFAEPSRPGSRHKREKCLLGETTKIRRKKQMLDRDIMAGGVNVCSTPQRRHMGCKTSRDGTSTSPRECANERTIQDDNMPCPTFKVTLKSYNIKKCVLVVPSEFARVNIPHSTKLITLLDSDDNEWVVHFISSRNYFLTGGWMQFVKDKKCIKTQQDLMQGVEAENKSLPNFFEVTLTPSYINKGYLIVPSNFAKLLVPHYSTRFIKIEDANNNEWAKLMVGDICRFERARGDDVKMKVNDLYVLSNWFYLDAWFVS</sequence>
<feature type="domain" description="TF-B3" evidence="7">
    <location>
        <begin position="7"/>
        <end position="101"/>
    </location>
</feature>
<evidence type="ECO:0000256" key="4">
    <source>
        <dbReference type="ARBA" id="ARBA00023163"/>
    </source>
</evidence>
<evidence type="ECO:0000256" key="5">
    <source>
        <dbReference type="ARBA" id="ARBA00023242"/>
    </source>
</evidence>
<name>A0AAV3QKP0_LITER</name>
<evidence type="ECO:0000313" key="8">
    <source>
        <dbReference type="EMBL" id="GAA0162762.1"/>
    </source>
</evidence>
<dbReference type="PANTHER" id="PTHR31920">
    <property type="entry name" value="B3 DOMAIN-CONTAINING"/>
    <property type="match status" value="1"/>
</dbReference>
<dbReference type="Gene3D" id="2.40.330.10">
    <property type="entry name" value="DNA-binding pseudobarrel domain"/>
    <property type="match status" value="2"/>
</dbReference>
<organism evidence="8 9">
    <name type="scientific">Lithospermum erythrorhizon</name>
    <name type="common">Purple gromwell</name>
    <name type="synonym">Lithospermum officinale var. erythrorhizon</name>
    <dbReference type="NCBI Taxonomy" id="34254"/>
    <lineage>
        <taxon>Eukaryota</taxon>
        <taxon>Viridiplantae</taxon>
        <taxon>Streptophyta</taxon>
        <taxon>Embryophyta</taxon>
        <taxon>Tracheophyta</taxon>
        <taxon>Spermatophyta</taxon>
        <taxon>Magnoliopsida</taxon>
        <taxon>eudicotyledons</taxon>
        <taxon>Gunneridae</taxon>
        <taxon>Pentapetalae</taxon>
        <taxon>asterids</taxon>
        <taxon>lamiids</taxon>
        <taxon>Boraginales</taxon>
        <taxon>Boraginaceae</taxon>
        <taxon>Boraginoideae</taxon>
        <taxon>Lithospermeae</taxon>
        <taxon>Lithospermum</taxon>
    </lineage>
</organism>
<accession>A0AAV3QKP0</accession>
<reference evidence="8 9" key="1">
    <citation type="submission" date="2024-01" db="EMBL/GenBank/DDBJ databases">
        <title>The complete chloroplast genome sequence of Lithospermum erythrorhizon: insights into the phylogenetic relationship among Boraginaceae species and the maternal lineages of purple gromwells.</title>
        <authorList>
            <person name="Okada T."/>
            <person name="Watanabe K."/>
        </authorList>
    </citation>
    <scope>NUCLEOTIDE SEQUENCE [LARGE SCALE GENOMIC DNA]</scope>
</reference>
<protein>
    <recommendedName>
        <fullName evidence="7">TF-B3 domain-containing protein</fullName>
    </recommendedName>
</protein>
<feature type="region of interest" description="Disordered" evidence="6">
    <location>
        <begin position="237"/>
        <end position="256"/>
    </location>
</feature>
<comment type="subcellular location">
    <subcellularLocation>
        <location evidence="1">Nucleus</location>
    </subcellularLocation>
</comment>
<keyword evidence="3" id="KW-0238">DNA-binding</keyword>
<proteinExistence type="predicted"/>
<dbReference type="Pfam" id="PF02362">
    <property type="entry name" value="B3"/>
    <property type="match status" value="2"/>
</dbReference>